<evidence type="ECO:0000256" key="13">
    <source>
        <dbReference type="SAM" id="MobiDB-lite"/>
    </source>
</evidence>
<dbReference type="Gene3D" id="3.40.30.10">
    <property type="entry name" value="Glutaredoxin"/>
    <property type="match status" value="1"/>
</dbReference>
<comment type="subunit">
    <text evidence="2">Monomer.</text>
</comment>
<dbReference type="KEGG" id="scu:SCE1572_41445"/>
<comment type="similarity">
    <text evidence="10">Belongs to the peroxiredoxin family. BCP/PrxQ subfamily.</text>
</comment>
<evidence type="ECO:0000256" key="3">
    <source>
        <dbReference type="ARBA" id="ARBA00013017"/>
    </source>
</evidence>
<dbReference type="GO" id="GO:0045454">
    <property type="term" value="P:cell redox homeostasis"/>
    <property type="evidence" value="ECO:0007669"/>
    <property type="project" value="TreeGrafter"/>
</dbReference>
<evidence type="ECO:0000313" key="16">
    <source>
        <dbReference type="Proteomes" id="UP000014803"/>
    </source>
</evidence>
<dbReference type="AlphaFoldDB" id="S4XJT8"/>
<dbReference type="PROSITE" id="PS51352">
    <property type="entry name" value="THIOREDOXIN_2"/>
    <property type="match status" value="1"/>
</dbReference>
<evidence type="ECO:0000256" key="7">
    <source>
        <dbReference type="ARBA" id="ARBA00023157"/>
    </source>
</evidence>
<dbReference type="FunFam" id="3.40.30.10:FF:000007">
    <property type="entry name" value="Thioredoxin-dependent thiol peroxidase"/>
    <property type="match status" value="1"/>
</dbReference>
<sequence length="220" mass="22933">MPAAAPEGVSPPCARADKERAMVNVGDRAPDFSLESDSGKKVGLADFPGKTVVLYFYPKDDTPGCTREAQAFSAGLDAFAEAGAVVLGVSRDSVDRHRKFRDKYDLEVTLLSDPDLVAHDAYGAYGEKTMYGKKVTGTIRSTFIIGPDREVKHVFSGVKVDGHADAVLALVRGGDAPGAPPARRDASKSAAAKAPAKSAAKAPAKKAAAKAPAKPAAKPR</sequence>
<feature type="compositionally biased region" description="Low complexity" evidence="13">
    <location>
        <begin position="188"/>
        <end position="202"/>
    </location>
</feature>
<name>S4XJT8_SORCE</name>
<dbReference type="PANTHER" id="PTHR42801">
    <property type="entry name" value="THIOREDOXIN-DEPENDENT PEROXIDE REDUCTASE"/>
    <property type="match status" value="1"/>
</dbReference>
<evidence type="ECO:0000256" key="6">
    <source>
        <dbReference type="ARBA" id="ARBA00023002"/>
    </source>
</evidence>
<accession>S4XJT8</accession>
<reference evidence="15 16" key="1">
    <citation type="journal article" date="2013" name="Sci. Rep.">
        <title>Extraordinary expansion of a Sorangium cellulosum genome from an alkaline milieu.</title>
        <authorList>
            <person name="Han K."/>
            <person name="Li Z.F."/>
            <person name="Peng R."/>
            <person name="Zhu L.P."/>
            <person name="Zhou T."/>
            <person name="Wang L.G."/>
            <person name="Li S.G."/>
            <person name="Zhang X.B."/>
            <person name="Hu W."/>
            <person name="Wu Z.H."/>
            <person name="Qin N."/>
            <person name="Li Y.Z."/>
        </authorList>
    </citation>
    <scope>NUCLEOTIDE SEQUENCE [LARGE SCALE GENOMIC DNA]</scope>
    <source>
        <strain evidence="15 16">So0157-2</strain>
    </source>
</reference>
<dbReference type="EC" id="1.11.1.24" evidence="3"/>
<dbReference type="PATRIC" id="fig|1254432.3.peg.9371"/>
<dbReference type="InterPro" id="IPR036249">
    <property type="entry name" value="Thioredoxin-like_sf"/>
</dbReference>
<dbReference type="EMBL" id="CP003969">
    <property type="protein sequence ID" value="AGP32809.1"/>
    <property type="molecule type" value="Genomic_DNA"/>
</dbReference>
<dbReference type="InterPro" id="IPR000866">
    <property type="entry name" value="AhpC/TSA"/>
</dbReference>
<keyword evidence="6" id="KW-0560">Oxidoreductase</keyword>
<comment type="function">
    <text evidence="1">Thiol-specific peroxidase that catalyzes the reduction of hydrogen peroxide and organic hydroperoxides to water and alcohols, respectively. Plays a role in cell protection against oxidative stress by detoxifying peroxides and as sensor of hydrogen peroxide-mediated signaling events.</text>
</comment>
<feature type="compositionally biased region" description="Low complexity" evidence="13">
    <location>
        <begin position="209"/>
        <end position="220"/>
    </location>
</feature>
<evidence type="ECO:0000256" key="5">
    <source>
        <dbReference type="ARBA" id="ARBA00022862"/>
    </source>
</evidence>
<dbReference type="InterPro" id="IPR050924">
    <property type="entry name" value="Peroxiredoxin_BCP/PrxQ"/>
</dbReference>
<feature type="domain" description="Thioredoxin" evidence="14">
    <location>
        <begin position="23"/>
        <end position="176"/>
    </location>
</feature>
<dbReference type="PANTHER" id="PTHR42801:SF4">
    <property type="entry name" value="AHPC_TSA FAMILY PROTEIN"/>
    <property type="match status" value="1"/>
</dbReference>
<evidence type="ECO:0000313" key="15">
    <source>
        <dbReference type="EMBL" id="AGP32809.1"/>
    </source>
</evidence>
<gene>
    <name evidence="15" type="ORF">SCE1572_41445</name>
</gene>
<evidence type="ECO:0000256" key="4">
    <source>
        <dbReference type="ARBA" id="ARBA00022559"/>
    </source>
</evidence>
<comment type="catalytic activity">
    <reaction evidence="12">
        <text>a hydroperoxide + [thioredoxin]-dithiol = an alcohol + [thioredoxin]-disulfide + H2O</text>
        <dbReference type="Rhea" id="RHEA:62620"/>
        <dbReference type="Rhea" id="RHEA-COMP:10698"/>
        <dbReference type="Rhea" id="RHEA-COMP:10700"/>
        <dbReference type="ChEBI" id="CHEBI:15377"/>
        <dbReference type="ChEBI" id="CHEBI:29950"/>
        <dbReference type="ChEBI" id="CHEBI:30879"/>
        <dbReference type="ChEBI" id="CHEBI:35924"/>
        <dbReference type="ChEBI" id="CHEBI:50058"/>
        <dbReference type="EC" id="1.11.1.24"/>
    </reaction>
</comment>
<dbReference type="CDD" id="cd03017">
    <property type="entry name" value="PRX_BCP"/>
    <property type="match status" value="1"/>
</dbReference>
<evidence type="ECO:0000256" key="10">
    <source>
        <dbReference type="ARBA" id="ARBA00038489"/>
    </source>
</evidence>
<dbReference type="STRING" id="1254432.SCE1572_41445"/>
<dbReference type="InterPro" id="IPR013766">
    <property type="entry name" value="Thioredoxin_domain"/>
</dbReference>
<evidence type="ECO:0000259" key="14">
    <source>
        <dbReference type="PROSITE" id="PS51352"/>
    </source>
</evidence>
<dbReference type="GO" id="GO:0005737">
    <property type="term" value="C:cytoplasm"/>
    <property type="evidence" value="ECO:0007669"/>
    <property type="project" value="TreeGrafter"/>
</dbReference>
<keyword evidence="8" id="KW-0676">Redox-active center</keyword>
<evidence type="ECO:0000256" key="1">
    <source>
        <dbReference type="ARBA" id="ARBA00003330"/>
    </source>
</evidence>
<evidence type="ECO:0000256" key="2">
    <source>
        <dbReference type="ARBA" id="ARBA00011245"/>
    </source>
</evidence>
<dbReference type="GO" id="GO:0008379">
    <property type="term" value="F:thioredoxin peroxidase activity"/>
    <property type="evidence" value="ECO:0007669"/>
    <property type="project" value="TreeGrafter"/>
</dbReference>
<dbReference type="HOGENOM" id="CLU_042529_14_1_7"/>
<dbReference type="GO" id="GO:0034599">
    <property type="term" value="P:cellular response to oxidative stress"/>
    <property type="evidence" value="ECO:0007669"/>
    <property type="project" value="TreeGrafter"/>
</dbReference>
<dbReference type="Pfam" id="PF00578">
    <property type="entry name" value="AhpC-TSA"/>
    <property type="match status" value="1"/>
</dbReference>
<evidence type="ECO:0000256" key="8">
    <source>
        <dbReference type="ARBA" id="ARBA00023284"/>
    </source>
</evidence>
<proteinExistence type="inferred from homology"/>
<organism evidence="15 16">
    <name type="scientific">Sorangium cellulosum So0157-2</name>
    <dbReference type="NCBI Taxonomy" id="1254432"/>
    <lineage>
        <taxon>Bacteria</taxon>
        <taxon>Pseudomonadati</taxon>
        <taxon>Myxococcota</taxon>
        <taxon>Polyangia</taxon>
        <taxon>Polyangiales</taxon>
        <taxon>Polyangiaceae</taxon>
        <taxon>Sorangium</taxon>
    </lineage>
</organism>
<protein>
    <recommendedName>
        <fullName evidence="3">thioredoxin-dependent peroxiredoxin</fullName>
        <ecNumber evidence="3">1.11.1.24</ecNumber>
    </recommendedName>
    <alternativeName>
        <fullName evidence="9">Thioredoxin peroxidase</fullName>
    </alternativeName>
    <alternativeName>
        <fullName evidence="11">Thioredoxin-dependent peroxiredoxin Bcp</fullName>
    </alternativeName>
</protein>
<dbReference type="eggNOG" id="COG1225">
    <property type="taxonomic scope" value="Bacteria"/>
</dbReference>
<evidence type="ECO:0000256" key="9">
    <source>
        <dbReference type="ARBA" id="ARBA00032824"/>
    </source>
</evidence>
<keyword evidence="5" id="KW-0049">Antioxidant</keyword>
<keyword evidence="4" id="KW-0575">Peroxidase</keyword>
<dbReference type="Proteomes" id="UP000014803">
    <property type="component" value="Chromosome"/>
</dbReference>
<evidence type="ECO:0000256" key="12">
    <source>
        <dbReference type="ARBA" id="ARBA00049091"/>
    </source>
</evidence>
<evidence type="ECO:0000256" key="11">
    <source>
        <dbReference type="ARBA" id="ARBA00042639"/>
    </source>
</evidence>
<feature type="region of interest" description="Disordered" evidence="13">
    <location>
        <begin position="175"/>
        <end position="220"/>
    </location>
</feature>
<keyword evidence="7" id="KW-1015">Disulfide bond</keyword>
<dbReference type="SUPFAM" id="SSF52833">
    <property type="entry name" value="Thioredoxin-like"/>
    <property type="match status" value="1"/>
</dbReference>